<dbReference type="PANTHER" id="PTHR45751:SF11">
    <property type="entry name" value="COPINE FAMILY PROTEIN 2"/>
    <property type="match status" value="1"/>
</dbReference>
<proteinExistence type="predicted"/>
<keyword evidence="4" id="KW-1185">Reference proteome</keyword>
<dbReference type="GO" id="GO:0005829">
    <property type="term" value="C:cytosol"/>
    <property type="evidence" value="ECO:0007669"/>
    <property type="project" value="UniProtKB-ARBA"/>
</dbReference>
<dbReference type="KEGG" id="dpp:DICPUDRAFT_50879"/>
<dbReference type="GO" id="GO:0005634">
    <property type="term" value="C:nucleus"/>
    <property type="evidence" value="ECO:0000318"/>
    <property type="project" value="GO_Central"/>
</dbReference>
<dbReference type="InterPro" id="IPR002035">
    <property type="entry name" value="VWF_A"/>
</dbReference>
<feature type="domain" description="VWFA" evidence="2">
    <location>
        <begin position="51"/>
        <end position="244"/>
    </location>
</feature>
<protein>
    <recommendedName>
        <fullName evidence="2">VWFA domain-containing protein</fullName>
    </recommendedName>
</protein>
<dbReference type="GO" id="GO:0004842">
    <property type="term" value="F:ubiquitin-protein transferase activity"/>
    <property type="evidence" value="ECO:0000318"/>
    <property type="project" value="GO_Central"/>
</dbReference>
<accession>F1A0S7</accession>
<dbReference type="AlphaFoldDB" id="F1A0S7"/>
<dbReference type="EMBL" id="GL871348">
    <property type="protein sequence ID" value="EGC30201.1"/>
    <property type="molecule type" value="Genomic_DNA"/>
</dbReference>
<gene>
    <name evidence="3" type="ORF">DICPUDRAFT_50879</name>
</gene>
<dbReference type="InterPro" id="IPR052079">
    <property type="entry name" value="E3_ligase/Copine_domain"/>
</dbReference>
<dbReference type="RefSeq" id="XP_003293264.1">
    <property type="nucleotide sequence ID" value="XM_003293216.1"/>
</dbReference>
<dbReference type="VEuPathDB" id="AmoebaDB:DICPUDRAFT_50879"/>
<name>F1A0S7_DICPU</name>
<dbReference type="OrthoDB" id="5855668at2759"/>
<dbReference type="eggNOG" id="KOG1327">
    <property type="taxonomic scope" value="Eukaryota"/>
</dbReference>
<reference evidence="4" key="1">
    <citation type="journal article" date="2011" name="Genome Biol.">
        <title>Comparative genomics of the social amoebae Dictyostelium discoideum and Dictyostelium purpureum.</title>
        <authorList>
            <consortium name="US DOE Joint Genome Institute (JGI-PGF)"/>
            <person name="Sucgang R."/>
            <person name="Kuo A."/>
            <person name="Tian X."/>
            <person name="Salerno W."/>
            <person name="Parikh A."/>
            <person name="Feasley C.L."/>
            <person name="Dalin E."/>
            <person name="Tu H."/>
            <person name="Huang E."/>
            <person name="Barry K."/>
            <person name="Lindquist E."/>
            <person name="Shapiro H."/>
            <person name="Bruce D."/>
            <person name="Schmutz J."/>
            <person name="Salamov A."/>
            <person name="Fey P."/>
            <person name="Gaudet P."/>
            <person name="Anjard C."/>
            <person name="Babu M.M."/>
            <person name="Basu S."/>
            <person name="Bushmanova Y."/>
            <person name="van der Wel H."/>
            <person name="Katoh-Kurasawa M."/>
            <person name="Dinh C."/>
            <person name="Coutinho P.M."/>
            <person name="Saito T."/>
            <person name="Elias M."/>
            <person name="Schaap P."/>
            <person name="Kay R.R."/>
            <person name="Henrissat B."/>
            <person name="Eichinger L."/>
            <person name="Rivero F."/>
            <person name="Putnam N.H."/>
            <person name="West C.M."/>
            <person name="Loomis W.F."/>
            <person name="Chisholm R.L."/>
            <person name="Shaulsky G."/>
            <person name="Strassmann J.E."/>
            <person name="Queller D.C."/>
            <person name="Kuspa A."/>
            <person name="Grigoriev I.V."/>
        </authorList>
    </citation>
    <scope>NUCLEOTIDE SEQUENCE [LARGE SCALE GENOMIC DNA]</scope>
    <source>
        <strain evidence="4">QSDP1</strain>
    </source>
</reference>
<sequence length="272" mass="29981">MGCSGSKQTQTMGHHGGSSSSSSAPRFQAIKDNYQTLGEVQDALRKAGLESSNLILGIDYTKSNTWNGKNTFGGKCLHDISTAVKNPYQEAIEIIGETLSPFDDDNLIPVFGFGDIRTGDKTVFKFSEVPLYGYQEIINKYNEITPLVSLSGPTSFAPIIREAINIVAASKQYHILVIIADGEVTAIKETTQAIIDASNYPLSILIVGVGDGPWDLMEKYDDELPQRKFDNLQFVPFHKTMLRAEDRRITFAVAALQEIPEQFQSIKKLGLL</sequence>
<dbReference type="OMA" id="DAMEHYD"/>
<organism evidence="3 4">
    <name type="scientific">Dictyostelium purpureum</name>
    <name type="common">Slime mold</name>
    <dbReference type="NCBI Taxonomy" id="5786"/>
    <lineage>
        <taxon>Eukaryota</taxon>
        <taxon>Amoebozoa</taxon>
        <taxon>Evosea</taxon>
        <taxon>Eumycetozoa</taxon>
        <taxon>Dictyostelia</taxon>
        <taxon>Dictyosteliales</taxon>
        <taxon>Dictyosteliaceae</taxon>
        <taxon>Dictyostelium</taxon>
    </lineage>
</organism>
<dbReference type="Pfam" id="PF07002">
    <property type="entry name" value="Copine"/>
    <property type="match status" value="1"/>
</dbReference>
<dbReference type="Gene3D" id="3.40.50.410">
    <property type="entry name" value="von Willebrand factor, type A domain"/>
    <property type="match status" value="1"/>
</dbReference>
<evidence type="ECO:0000259" key="2">
    <source>
        <dbReference type="SMART" id="SM00327"/>
    </source>
</evidence>
<evidence type="ECO:0000256" key="1">
    <source>
        <dbReference type="SAM" id="MobiDB-lite"/>
    </source>
</evidence>
<dbReference type="PANTHER" id="PTHR45751">
    <property type="entry name" value="COPINE FAMILY PROTEIN 1"/>
    <property type="match status" value="1"/>
</dbReference>
<dbReference type="Proteomes" id="UP000001064">
    <property type="component" value="Unassembled WGS sequence"/>
</dbReference>
<dbReference type="SUPFAM" id="SSF53300">
    <property type="entry name" value="vWA-like"/>
    <property type="match status" value="1"/>
</dbReference>
<dbReference type="GO" id="GO:0016567">
    <property type="term" value="P:protein ubiquitination"/>
    <property type="evidence" value="ECO:0000318"/>
    <property type="project" value="GO_Central"/>
</dbReference>
<dbReference type="InterPro" id="IPR036465">
    <property type="entry name" value="vWFA_dom_sf"/>
</dbReference>
<dbReference type="InterPro" id="IPR010734">
    <property type="entry name" value="Copine_C"/>
</dbReference>
<feature type="region of interest" description="Disordered" evidence="1">
    <location>
        <begin position="1"/>
        <end position="25"/>
    </location>
</feature>
<evidence type="ECO:0000313" key="4">
    <source>
        <dbReference type="Proteomes" id="UP000001064"/>
    </source>
</evidence>
<dbReference type="SMART" id="SM00327">
    <property type="entry name" value="VWA"/>
    <property type="match status" value="1"/>
</dbReference>
<evidence type="ECO:0000313" key="3">
    <source>
        <dbReference type="EMBL" id="EGC30201.1"/>
    </source>
</evidence>
<dbReference type="InParanoid" id="F1A0S7"/>
<dbReference type="GeneID" id="10510973"/>
<feature type="compositionally biased region" description="Polar residues" evidence="1">
    <location>
        <begin position="1"/>
        <end position="12"/>
    </location>
</feature>